<accession>A0A1Q2HXB7</accession>
<feature type="transmembrane region" description="Helical" evidence="2">
    <location>
        <begin position="90"/>
        <end position="113"/>
    </location>
</feature>
<keyword evidence="2" id="KW-0472">Membrane</keyword>
<dbReference type="AlphaFoldDB" id="A0A1Q2HXB7"/>
<dbReference type="Proteomes" id="UP000217209">
    <property type="component" value="Chromosome"/>
</dbReference>
<organism evidence="3 4">
    <name type="scientific">Corynebacterium glaucum</name>
    <dbReference type="NCBI Taxonomy" id="187491"/>
    <lineage>
        <taxon>Bacteria</taxon>
        <taxon>Bacillati</taxon>
        <taxon>Actinomycetota</taxon>
        <taxon>Actinomycetes</taxon>
        <taxon>Mycobacteriales</taxon>
        <taxon>Corynebacteriaceae</taxon>
        <taxon>Corynebacterium</taxon>
    </lineage>
</organism>
<gene>
    <name evidence="3" type="ORF">CGLAU_07635</name>
</gene>
<evidence type="ECO:0000256" key="1">
    <source>
        <dbReference type="SAM" id="MobiDB-lite"/>
    </source>
</evidence>
<name>A0A1Q2HXB7_9CORY</name>
<keyword evidence="2" id="KW-1133">Transmembrane helix</keyword>
<feature type="compositionally biased region" description="Low complexity" evidence="1">
    <location>
        <begin position="37"/>
        <end position="50"/>
    </location>
</feature>
<feature type="compositionally biased region" description="Pro residues" evidence="1">
    <location>
        <begin position="275"/>
        <end position="296"/>
    </location>
</feature>
<dbReference type="InterPro" id="IPR046096">
    <property type="entry name" value="DUF6114"/>
</dbReference>
<feature type="compositionally biased region" description="Pro residues" evidence="1">
    <location>
        <begin position="247"/>
        <end position="256"/>
    </location>
</feature>
<evidence type="ECO:0000256" key="2">
    <source>
        <dbReference type="SAM" id="Phobius"/>
    </source>
</evidence>
<feature type="region of interest" description="Disordered" evidence="1">
    <location>
        <begin position="170"/>
        <end position="213"/>
    </location>
</feature>
<feature type="transmembrane region" description="Helical" evidence="2">
    <location>
        <begin position="145"/>
        <end position="162"/>
    </location>
</feature>
<feature type="transmembrane region" description="Helical" evidence="2">
    <location>
        <begin position="120"/>
        <end position="139"/>
    </location>
</feature>
<feature type="region of interest" description="Disordered" evidence="1">
    <location>
        <begin position="245"/>
        <end position="329"/>
    </location>
</feature>
<feature type="region of interest" description="Disordered" evidence="1">
    <location>
        <begin position="24"/>
        <end position="50"/>
    </location>
</feature>
<dbReference type="EMBL" id="CP019688">
    <property type="protein sequence ID" value="AQQ15482.1"/>
    <property type="molecule type" value="Genomic_DNA"/>
</dbReference>
<protein>
    <submittedName>
        <fullName evidence="3">Uncharacterized protein</fullName>
    </submittedName>
</protein>
<feature type="transmembrane region" description="Helical" evidence="2">
    <location>
        <begin position="63"/>
        <end position="84"/>
    </location>
</feature>
<evidence type="ECO:0000313" key="3">
    <source>
        <dbReference type="EMBL" id="AQQ15482.1"/>
    </source>
</evidence>
<reference evidence="3 4" key="1">
    <citation type="submission" date="2016-12" db="EMBL/GenBank/DDBJ databases">
        <authorList>
            <person name="Song W.-J."/>
            <person name="Kurnit D.M."/>
        </authorList>
    </citation>
    <scope>NUCLEOTIDE SEQUENCE [LARGE SCALE GENOMIC DNA]</scope>
    <source>
        <strain evidence="3 4">DSM 30827</strain>
    </source>
</reference>
<keyword evidence="2" id="KW-0812">Transmembrane</keyword>
<proteinExistence type="predicted"/>
<sequence length="484" mass="49908">MPAKSAKDEWDDFDDYIEDDLARDAEIDPVMSEPTQTTEGVRSTGGSETGRTGFAAWRNSRPFWPGLLVIISGIIMLAPAYFTIRISDLLVMISTISGVSTLLIGALLIMFGLGMWLQPAAVVYLGVLSILVALVALPASNIGGFIIGTLTGIIGGSLALAWENGDRKPRRKRLRRGAKNGTSDVASEVAGVPATQDDSTHATPPTGGSTRVITGSTTKSIIAVIGCVSVIGLSLAESRTVYAQEPAPGPAAPPIGLPQLPSPSDILADLESRIPEPPQLPQPPGLPGPGEPPHIPIPDSVTVPGLGEVVSPATEEMPPPEKPSPSGSISVVTADSVVLTGNVHVTLEDIPIGGTTQRVLVLTGDRLVANNLGLSIPGLLGNGFLATGPIDTTVANGPVRVIATGLTATPAVANVSTVPVAVDLNGTVGSVLDQLGIPTPNDVPQVNVPNVVMDQISLRNVTLQMVSLYGMNFNAPGVELSASR</sequence>
<keyword evidence="4" id="KW-1185">Reference proteome</keyword>
<feature type="compositionally biased region" description="Polar residues" evidence="1">
    <location>
        <begin position="201"/>
        <end position="213"/>
    </location>
</feature>
<dbReference type="RefSeq" id="WP_232507075.1">
    <property type="nucleotide sequence ID" value="NZ_CALTZW010000001.1"/>
</dbReference>
<evidence type="ECO:0000313" key="4">
    <source>
        <dbReference type="Proteomes" id="UP000217209"/>
    </source>
</evidence>
<dbReference type="Pfam" id="PF19609">
    <property type="entry name" value="DUF6114"/>
    <property type="match status" value="1"/>
</dbReference>
<dbReference type="KEGG" id="cgv:CGLAU_07635"/>